<dbReference type="PANTHER" id="PTHR45586:SF1">
    <property type="entry name" value="LIPOPOLYSACCHARIDE ASSEMBLY PROTEIN B"/>
    <property type="match status" value="1"/>
</dbReference>
<keyword evidence="5" id="KW-1185">Reference proteome</keyword>
<keyword evidence="3" id="KW-0812">Transmembrane</keyword>
<protein>
    <recommendedName>
        <fullName evidence="6">Tetratricopeptide repeat protein</fullName>
    </recommendedName>
</protein>
<dbReference type="Proteomes" id="UP000266301">
    <property type="component" value="Chromosome"/>
</dbReference>
<evidence type="ECO:0008006" key="6">
    <source>
        <dbReference type="Google" id="ProtNLM"/>
    </source>
</evidence>
<proteinExistence type="predicted"/>
<feature type="transmembrane region" description="Helical" evidence="3">
    <location>
        <begin position="181"/>
        <end position="199"/>
    </location>
</feature>
<evidence type="ECO:0000256" key="2">
    <source>
        <dbReference type="ARBA" id="ARBA00022803"/>
    </source>
</evidence>
<dbReference type="SUPFAM" id="SSF48452">
    <property type="entry name" value="TPR-like"/>
    <property type="match status" value="1"/>
</dbReference>
<reference evidence="4 5" key="1">
    <citation type="journal article" date="2019" name="Int. J. Syst. Evol. Microbiol.">
        <title>Clostridium fermenticellae sp. nov., isolated from the mud in a fermentation cellar for the production of the Chinese liquor, baijiu.</title>
        <authorList>
            <person name="Xu P.X."/>
            <person name="Chai L.J."/>
            <person name="Qiu T."/>
            <person name="Zhang X.J."/>
            <person name="Lu Z.M."/>
            <person name="Xiao C."/>
            <person name="Wang S.T."/>
            <person name="Shen C.H."/>
            <person name="Shi J.S."/>
            <person name="Xu Z.H."/>
        </authorList>
    </citation>
    <scope>NUCLEOTIDE SEQUENCE [LARGE SCALE GENOMIC DNA]</scope>
    <source>
        <strain evidence="4 5">JN500901</strain>
    </source>
</reference>
<dbReference type="Gene3D" id="1.25.40.10">
    <property type="entry name" value="Tetratricopeptide repeat domain"/>
    <property type="match status" value="3"/>
</dbReference>
<evidence type="ECO:0000256" key="3">
    <source>
        <dbReference type="SAM" id="Phobius"/>
    </source>
</evidence>
<keyword evidence="2" id="KW-0802">TPR repeat</keyword>
<dbReference type="InterPro" id="IPR011990">
    <property type="entry name" value="TPR-like_helical_dom_sf"/>
</dbReference>
<gene>
    <name evidence="4" type="ORF">D4Z93_01555</name>
</gene>
<evidence type="ECO:0000313" key="5">
    <source>
        <dbReference type="Proteomes" id="UP000266301"/>
    </source>
</evidence>
<accession>A0A386H0S3</accession>
<dbReference type="EMBL" id="CP032416">
    <property type="protein sequence ID" value="AYD39297.1"/>
    <property type="molecule type" value="Genomic_DNA"/>
</dbReference>
<dbReference type="Pfam" id="PF13174">
    <property type="entry name" value="TPR_6"/>
    <property type="match status" value="1"/>
</dbReference>
<keyword evidence="3" id="KW-0472">Membrane</keyword>
<dbReference type="InterPro" id="IPR051012">
    <property type="entry name" value="CellSynth/LPSAsmb/PSIAsmb"/>
</dbReference>
<evidence type="ECO:0000256" key="1">
    <source>
        <dbReference type="ARBA" id="ARBA00022737"/>
    </source>
</evidence>
<dbReference type="OrthoDB" id="1938848at2"/>
<dbReference type="KEGG" id="cfer:D4Z93_01555"/>
<dbReference type="AlphaFoldDB" id="A0A386H0S3"/>
<name>A0A386H0S3_9CLOT</name>
<keyword evidence="1" id="KW-0677">Repeat</keyword>
<evidence type="ECO:0000313" key="4">
    <source>
        <dbReference type="EMBL" id="AYD39297.1"/>
    </source>
</evidence>
<organism evidence="4 5">
    <name type="scientific">Clostridium fermenticellae</name>
    <dbReference type="NCBI Taxonomy" id="2068654"/>
    <lineage>
        <taxon>Bacteria</taxon>
        <taxon>Bacillati</taxon>
        <taxon>Bacillota</taxon>
        <taxon>Clostridia</taxon>
        <taxon>Eubacteriales</taxon>
        <taxon>Clostridiaceae</taxon>
        <taxon>Clostridium</taxon>
    </lineage>
</organism>
<dbReference type="Pfam" id="PF13181">
    <property type="entry name" value="TPR_8"/>
    <property type="match status" value="1"/>
</dbReference>
<dbReference type="PANTHER" id="PTHR45586">
    <property type="entry name" value="TPR REPEAT-CONTAINING PROTEIN PA4667"/>
    <property type="match status" value="1"/>
</dbReference>
<dbReference type="SMART" id="SM00028">
    <property type="entry name" value="TPR"/>
    <property type="match status" value="5"/>
</dbReference>
<dbReference type="InterPro" id="IPR019734">
    <property type="entry name" value="TPR_rpt"/>
</dbReference>
<dbReference type="RefSeq" id="WP_119970006.1">
    <property type="nucleotide sequence ID" value="NZ_CP032416.1"/>
</dbReference>
<keyword evidence="3" id="KW-1133">Transmembrane helix</keyword>
<sequence length="410" mass="46934">MDKSRRLYARALKIYNQGCIYKAINLCEESISLDASNVAALNLKGLLYYLNGDLERAQKTWKINARVNKDSVAQKYLEDSKKDKVNLEKYINAVNAVKNLKINEALELLKMCSESDYNCINVNNYKALCYIKKGEYIKAQECIDKVLSVDKRNSMAKKNIKMLAEYDFTGKGYNFRKIGKTILAVVIIVIFIGGVSFGVKSIITREKIKASNDKKVNSVNVKKTQISKEKKKPSKENIEKFSAGTMQEYINNKDFESMYNYFEKWKDKNLSGTDKELVQNAAQILSGDEAVEYFYNSGYSLINSQDYEKAKSGLYKAYQFGSNNYLYPHIIYLLGLSYNSTDDKASAVKYFNEYDENFSNGDYEDAVLYDLVIIYKDTEIAKAKMYAQKLTKNYPSSIYNNSIVNSVINQ</sequence>